<dbReference type="RefSeq" id="WP_041060328.1">
    <property type="nucleotide sequence ID" value="NZ_JXAL01000003.1"/>
</dbReference>
<evidence type="ECO:0000313" key="7">
    <source>
        <dbReference type="EMBL" id="KIL37006.1"/>
    </source>
</evidence>
<feature type="transmembrane region" description="Helical" evidence="6">
    <location>
        <begin position="181"/>
        <end position="203"/>
    </location>
</feature>
<reference evidence="7 8" key="1">
    <citation type="submission" date="2014-12" db="EMBL/GenBank/DDBJ databases">
        <title>Draft genome sequence of Cohnella kolymensis strain B-2846.</title>
        <authorList>
            <person name="Karlyshev A.V."/>
            <person name="Kudryashova E.B."/>
        </authorList>
    </citation>
    <scope>NUCLEOTIDE SEQUENCE [LARGE SCALE GENOMIC DNA]</scope>
    <source>
        <strain evidence="7 8">VKM B-2846</strain>
    </source>
</reference>
<evidence type="ECO:0000256" key="1">
    <source>
        <dbReference type="ARBA" id="ARBA00004651"/>
    </source>
</evidence>
<feature type="transmembrane region" description="Helical" evidence="6">
    <location>
        <begin position="265"/>
        <end position="282"/>
    </location>
</feature>
<sequence>MIVNQKVAERERSMTLSLGKVWGQYSIIWVLLGIIIIASIFLGESFLDIQNFVNILRNNAILGILALGMAFIIISGNIDLSIGSMLVAVGAIAIAITNFFGTLFNPELGWLAIVFGILAALICSAVFGALSGLIVTKGRVPSFIVTLGFLSIYRSVSMYFMEGGGFFSNVPAFTKISNSNLFGIIPLPIIYFAIIAAACYYIAKYTRFGRHVYAVGSNEKAARLSGINTDRVKILAFMLMGLMVALAVIIETSRMNSINATSSGQGYELNAIAAVVIGGVAMNGGRGSIIGVVFGVLLLGVISNILNIAGVDVFLVNAIKGTLVVLAVLLQRKEAVR</sequence>
<keyword evidence="8" id="KW-1185">Reference proteome</keyword>
<evidence type="ECO:0000256" key="6">
    <source>
        <dbReference type="SAM" id="Phobius"/>
    </source>
</evidence>
<evidence type="ECO:0000256" key="4">
    <source>
        <dbReference type="ARBA" id="ARBA00022989"/>
    </source>
</evidence>
<protein>
    <recommendedName>
        <fullName evidence="9">Ribose ABC transporter permease</fullName>
    </recommendedName>
</protein>
<feature type="transmembrane region" description="Helical" evidence="6">
    <location>
        <begin position="232"/>
        <end position="250"/>
    </location>
</feature>
<keyword evidence="2" id="KW-1003">Cell membrane</keyword>
<dbReference type="CDD" id="cd06579">
    <property type="entry name" value="TM_PBP1_transp_AraH_like"/>
    <property type="match status" value="1"/>
</dbReference>
<organism evidence="7 8">
    <name type="scientific">Cohnella kolymensis</name>
    <dbReference type="NCBI Taxonomy" id="1590652"/>
    <lineage>
        <taxon>Bacteria</taxon>
        <taxon>Bacillati</taxon>
        <taxon>Bacillota</taxon>
        <taxon>Bacilli</taxon>
        <taxon>Bacillales</taxon>
        <taxon>Paenibacillaceae</taxon>
        <taxon>Cohnella</taxon>
    </lineage>
</organism>
<evidence type="ECO:0000313" key="8">
    <source>
        <dbReference type="Proteomes" id="UP000054526"/>
    </source>
</evidence>
<evidence type="ECO:0000256" key="2">
    <source>
        <dbReference type="ARBA" id="ARBA00022475"/>
    </source>
</evidence>
<evidence type="ECO:0000256" key="5">
    <source>
        <dbReference type="ARBA" id="ARBA00023136"/>
    </source>
</evidence>
<proteinExistence type="predicted"/>
<dbReference type="EMBL" id="JXAL01000003">
    <property type="protein sequence ID" value="KIL37006.1"/>
    <property type="molecule type" value="Genomic_DNA"/>
</dbReference>
<feature type="transmembrane region" description="Helical" evidence="6">
    <location>
        <begin position="313"/>
        <end position="330"/>
    </location>
</feature>
<comment type="caution">
    <text evidence="7">The sequence shown here is derived from an EMBL/GenBank/DDBJ whole genome shotgun (WGS) entry which is preliminary data.</text>
</comment>
<comment type="subcellular location">
    <subcellularLocation>
        <location evidence="1">Cell membrane</location>
        <topology evidence="1">Multi-pass membrane protein</topology>
    </subcellularLocation>
</comment>
<feature type="transmembrane region" description="Helical" evidence="6">
    <location>
        <begin position="55"/>
        <end position="74"/>
    </location>
</feature>
<dbReference type="PANTHER" id="PTHR32196">
    <property type="entry name" value="ABC TRANSPORTER PERMEASE PROTEIN YPHD-RELATED-RELATED"/>
    <property type="match status" value="1"/>
</dbReference>
<feature type="transmembrane region" description="Helical" evidence="6">
    <location>
        <begin position="110"/>
        <end position="135"/>
    </location>
</feature>
<feature type="transmembrane region" description="Helical" evidence="6">
    <location>
        <begin position="142"/>
        <end position="161"/>
    </location>
</feature>
<name>A0ABR5A7F6_9BACL</name>
<keyword evidence="3 6" id="KW-0812">Transmembrane</keyword>
<evidence type="ECO:0000256" key="3">
    <source>
        <dbReference type="ARBA" id="ARBA00022692"/>
    </source>
</evidence>
<accession>A0ABR5A7F6</accession>
<dbReference type="Proteomes" id="UP000054526">
    <property type="component" value="Unassembled WGS sequence"/>
</dbReference>
<feature type="transmembrane region" description="Helical" evidence="6">
    <location>
        <begin position="21"/>
        <end position="43"/>
    </location>
</feature>
<keyword evidence="4 6" id="KW-1133">Transmembrane helix</keyword>
<gene>
    <name evidence="7" type="ORF">SD71_04795</name>
</gene>
<keyword evidence="5 6" id="KW-0472">Membrane</keyword>
<dbReference type="Pfam" id="PF02653">
    <property type="entry name" value="BPD_transp_2"/>
    <property type="match status" value="1"/>
</dbReference>
<feature type="transmembrane region" description="Helical" evidence="6">
    <location>
        <begin position="289"/>
        <end position="307"/>
    </location>
</feature>
<evidence type="ECO:0008006" key="9">
    <source>
        <dbReference type="Google" id="ProtNLM"/>
    </source>
</evidence>
<feature type="transmembrane region" description="Helical" evidence="6">
    <location>
        <begin position="86"/>
        <end position="104"/>
    </location>
</feature>
<dbReference type="PANTHER" id="PTHR32196:SF72">
    <property type="entry name" value="RIBOSE IMPORT PERMEASE PROTEIN RBSC"/>
    <property type="match status" value="1"/>
</dbReference>
<dbReference type="InterPro" id="IPR001851">
    <property type="entry name" value="ABC_transp_permease"/>
</dbReference>